<reference evidence="1" key="1">
    <citation type="journal article" date="2023" name="bioRxiv">
        <title>Improved chromosome-level genome assembly for marigold (Tagetes erecta).</title>
        <authorList>
            <person name="Jiang F."/>
            <person name="Yuan L."/>
            <person name="Wang S."/>
            <person name="Wang H."/>
            <person name="Xu D."/>
            <person name="Wang A."/>
            <person name="Fan W."/>
        </authorList>
    </citation>
    <scope>NUCLEOTIDE SEQUENCE</scope>
    <source>
        <strain evidence="1">WSJ</strain>
        <tissue evidence="1">Leaf</tissue>
    </source>
</reference>
<keyword evidence="2" id="KW-1185">Reference proteome</keyword>
<dbReference type="AlphaFoldDB" id="A0AAD8NGB3"/>
<organism evidence="1 2">
    <name type="scientific">Tagetes erecta</name>
    <name type="common">African marigold</name>
    <dbReference type="NCBI Taxonomy" id="13708"/>
    <lineage>
        <taxon>Eukaryota</taxon>
        <taxon>Viridiplantae</taxon>
        <taxon>Streptophyta</taxon>
        <taxon>Embryophyta</taxon>
        <taxon>Tracheophyta</taxon>
        <taxon>Spermatophyta</taxon>
        <taxon>Magnoliopsida</taxon>
        <taxon>eudicotyledons</taxon>
        <taxon>Gunneridae</taxon>
        <taxon>Pentapetalae</taxon>
        <taxon>asterids</taxon>
        <taxon>campanulids</taxon>
        <taxon>Asterales</taxon>
        <taxon>Asteraceae</taxon>
        <taxon>Asteroideae</taxon>
        <taxon>Heliantheae alliance</taxon>
        <taxon>Tageteae</taxon>
        <taxon>Tagetes</taxon>
    </lineage>
</organism>
<dbReference type="Proteomes" id="UP001229421">
    <property type="component" value="Unassembled WGS sequence"/>
</dbReference>
<comment type="caution">
    <text evidence="1">The sequence shown here is derived from an EMBL/GenBank/DDBJ whole genome shotgun (WGS) entry which is preliminary data.</text>
</comment>
<gene>
    <name evidence="1" type="ORF">QVD17_38517</name>
</gene>
<proteinExistence type="predicted"/>
<dbReference type="EMBL" id="JAUHHV010000011">
    <property type="protein sequence ID" value="KAK1406908.1"/>
    <property type="molecule type" value="Genomic_DNA"/>
</dbReference>
<sequence length="70" mass="8381">MLQLFFQVVTLRTDELYWIILCSNLNDSFMLRLESKWSKLNDSFMISLKHKFSMYNVLQCSSNDTHLLQT</sequence>
<evidence type="ECO:0000313" key="1">
    <source>
        <dbReference type="EMBL" id="KAK1406908.1"/>
    </source>
</evidence>
<name>A0AAD8NGB3_TARER</name>
<protein>
    <submittedName>
        <fullName evidence="1">Uncharacterized protein</fullName>
    </submittedName>
</protein>
<evidence type="ECO:0000313" key="2">
    <source>
        <dbReference type="Proteomes" id="UP001229421"/>
    </source>
</evidence>
<accession>A0AAD8NGB3</accession>